<comment type="caution">
    <text evidence="9">The sequence shown here is derived from an EMBL/GenBank/DDBJ whole genome shotgun (WGS) entry which is preliminary data.</text>
</comment>
<dbReference type="PROSITE" id="PS51471">
    <property type="entry name" value="FE2OG_OXY"/>
    <property type="match status" value="1"/>
</dbReference>
<evidence type="ECO:0000256" key="7">
    <source>
        <dbReference type="SAM" id="MobiDB-lite"/>
    </source>
</evidence>
<keyword evidence="10" id="KW-1185">Reference proteome</keyword>
<dbReference type="InterPro" id="IPR044862">
    <property type="entry name" value="Pro_4_hyd_alph_FE2OG_OXY"/>
</dbReference>
<evidence type="ECO:0000313" key="9">
    <source>
        <dbReference type="EMBL" id="OZI19606.1"/>
    </source>
</evidence>
<gene>
    <name evidence="9" type="ORF">CAL26_18545</name>
</gene>
<dbReference type="RefSeq" id="WP_094848247.1">
    <property type="nucleotide sequence ID" value="NZ_NEVJ01000003.1"/>
</dbReference>
<sequence length="308" mass="33265">MPITVKFSNPVRDWIAHNLDRGADGRDIVRELMSNGTPPDLANAMVNAVAHALRNGAPLPDGKLVLETETPSAPVRRRLQSSTMATEDRQVRVLARLSRPAATLLSNVLSDEECEQLISAARPRLRPSLVVDPITGLDVAKDHRSSWGMFFRPGENPVIQAIDQRIARLIDRPVDHGEGLQILHYPTGAESTPHFDFLMPVNEANRASIARSGQRVCTFIMYLNDVPAGGETTFPEVGWSVVPQRGHALHFEYGDGAGPGDPAAGDPAAGDPAAGDPASLHAGAPVLQGEKWIATKWVRDRAFVPRGA</sequence>
<dbReference type="Pfam" id="PF13640">
    <property type="entry name" value="2OG-FeII_Oxy_3"/>
    <property type="match status" value="1"/>
</dbReference>
<dbReference type="InterPro" id="IPR005123">
    <property type="entry name" value="Oxoglu/Fe-dep_dioxygenase_dom"/>
</dbReference>
<evidence type="ECO:0000256" key="2">
    <source>
        <dbReference type="ARBA" id="ARBA00022723"/>
    </source>
</evidence>
<feature type="region of interest" description="Disordered" evidence="7">
    <location>
        <begin position="253"/>
        <end position="281"/>
    </location>
</feature>
<proteinExistence type="predicted"/>
<evidence type="ECO:0000313" key="10">
    <source>
        <dbReference type="Proteomes" id="UP000216857"/>
    </source>
</evidence>
<keyword evidence="6" id="KW-0408">Iron</keyword>
<feature type="domain" description="Fe2OG dioxygenase" evidence="8">
    <location>
        <begin position="176"/>
        <end position="300"/>
    </location>
</feature>
<dbReference type="Gene3D" id="2.60.120.620">
    <property type="entry name" value="q2cbj1_9rhob like domain"/>
    <property type="match status" value="1"/>
</dbReference>
<keyword evidence="4" id="KW-0223">Dioxygenase</keyword>
<dbReference type="PANTHER" id="PTHR10869">
    <property type="entry name" value="PROLYL 4-HYDROXYLASE ALPHA SUBUNIT"/>
    <property type="match status" value="1"/>
</dbReference>
<keyword evidence="2" id="KW-0479">Metal-binding</keyword>
<dbReference type="GO" id="GO:0004656">
    <property type="term" value="F:procollagen-proline 4-dioxygenase activity"/>
    <property type="evidence" value="ECO:0007669"/>
    <property type="project" value="TreeGrafter"/>
</dbReference>
<dbReference type="SMART" id="SM00702">
    <property type="entry name" value="P4Hc"/>
    <property type="match status" value="1"/>
</dbReference>
<organism evidence="9 10">
    <name type="scientific">Bordetella genomosp. 9</name>
    <dbReference type="NCBI Taxonomy" id="1416803"/>
    <lineage>
        <taxon>Bacteria</taxon>
        <taxon>Pseudomonadati</taxon>
        <taxon>Pseudomonadota</taxon>
        <taxon>Betaproteobacteria</taxon>
        <taxon>Burkholderiales</taxon>
        <taxon>Alcaligenaceae</taxon>
        <taxon>Bordetella</taxon>
    </lineage>
</organism>
<evidence type="ECO:0000256" key="6">
    <source>
        <dbReference type="ARBA" id="ARBA00023004"/>
    </source>
</evidence>
<evidence type="ECO:0000256" key="4">
    <source>
        <dbReference type="ARBA" id="ARBA00022964"/>
    </source>
</evidence>
<dbReference type="GO" id="GO:0031418">
    <property type="term" value="F:L-ascorbic acid binding"/>
    <property type="evidence" value="ECO:0007669"/>
    <property type="project" value="UniProtKB-KW"/>
</dbReference>
<dbReference type="AlphaFoldDB" id="A0A261R3L8"/>
<protein>
    <recommendedName>
        <fullName evidence="8">Fe2OG dioxygenase domain-containing protein</fullName>
    </recommendedName>
</protein>
<evidence type="ECO:0000256" key="1">
    <source>
        <dbReference type="ARBA" id="ARBA00001961"/>
    </source>
</evidence>
<evidence type="ECO:0000256" key="5">
    <source>
        <dbReference type="ARBA" id="ARBA00023002"/>
    </source>
</evidence>
<accession>A0A261R3L8</accession>
<keyword evidence="5" id="KW-0560">Oxidoreductase</keyword>
<dbReference type="PANTHER" id="PTHR10869:SF246">
    <property type="entry name" value="TRANSMEMBRANE PROLYL 4-HYDROXYLASE"/>
    <property type="match status" value="1"/>
</dbReference>
<comment type="cofactor">
    <cofactor evidence="1">
        <name>L-ascorbate</name>
        <dbReference type="ChEBI" id="CHEBI:38290"/>
    </cofactor>
</comment>
<name>A0A261R3L8_9BORD</name>
<reference evidence="9" key="1">
    <citation type="submission" date="2017-05" db="EMBL/GenBank/DDBJ databases">
        <title>Complete and WGS of Bordetella genogroups.</title>
        <authorList>
            <person name="Spilker T."/>
            <person name="Lipuma J."/>
        </authorList>
    </citation>
    <scope>NUCLEOTIDE SEQUENCE</scope>
    <source>
        <strain evidence="9">AU21707</strain>
    </source>
</reference>
<dbReference type="InterPro" id="IPR045054">
    <property type="entry name" value="P4HA-like"/>
</dbReference>
<dbReference type="Proteomes" id="UP000216857">
    <property type="component" value="Unassembled WGS sequence"/>
</dbReference>
<keyword evidence="3" id="KW-0847">Vitamin C</keyword>
<feature type="compositionally biased region" description="Low complexity" evidence="7">
    <location>
        <begin position="260"/>
        <end position="278"/>
    </location>
</feature>
<dbReference type="OrthoDB" id="269774at2"/>
<dbReference type="InterPro" id="IPR006620">
    <property type="entry name" value="Pro_4_hyd_alph"/>
</dbReference>
<evidence type="ECO:0000259" key="8">
    <source>
        <dbReference type="PROSITE" id="PS51471"/>
    </source>
</evidence>
<dbReference type="EMBL" id="NEVJ01000003">
    <property type="protein sequence ID" value="OZI19606.1"/>
    <property type="molecule type" value="Genomic_DNA"/>
</dbReference>
<dbReference type="GO" id="GO:0005506">
    <property type="term" value="F:iron ion binding"/>
    <property type="evidence" value="ECO:0007669"/>
    <property type="project" value="InterPro"/>
</dbReference>
<evidence type="ECO:0000256" key="3">
    <source>
        <dbReference type="ARBA" id="ARBA00022896"/>
    </source>
</evidence>